<dbReference type="GO" id="GO:0003700">
    <property type="term" value="F:DNA-binding transcription factor activity"/>
    <property type="evidence" value="ECO:0007669"/>
    <property type="project" value="TreeGrafter"/>
</dbReference>
<evidence type="ECO:0000259" key="4">
    <source>
        <dbReference type="PROSITE" id="PS50932"/>
    </source>
</evidence>
<evidence type="ECO:0000313" key="6">
    <source>
        <dbReference type="Proteomes" id="UP000030647"/>
    </source>
</evidence>
<reference evidence="6" key="1">
    <citation type="journal article" date="2013" name="Genome Announc.">
        <title>Whole-Genome Sequencing of Lactobacillus shenzhenensis Strain LY-73T.</title>
        <authorList>
            <person name="Lin Z."/>
            <person name="Liu Z."/>
            <person name="Yang R."/>
            <person name="Zou Y."/>
            <person name="Wan D."/>
            <person name="Chen J."/>
            <person name="Guo M."/>
            <person name="Zhao J."/>
            <person name="Fang C."/>
            <person name="Yang R."/>
            <person name="Liu F."/>
        </authorList>
    </citation>
    <scope>NUCLEOTIDE SEQUENCE [LARGE SCALE GENOMIC DNA]</scope>
    <source>
        <strain evidence="6">LY-73</strain>
    </source>
</reference>
<dbReference type="Gene3D" id="3.40.50.2300">
    <property type="match status" value="2"/>
</dbReference>
<dbReference type="Pfam" id="PF13377">
    <property type="entry name" value="Peripla_BP_3"/>
    <property type="match status" value="1"/>
</dbReference>
<organism evidence="5 6">
    <name type="scientific">Schleiferilactobacillus shenzhenensis LY-73</name>
    <dbReference type="NCBI Taxonomy" id="1231336"/>
    <lineage>
        <taxon>Bacteria</taxon>
        <taxon>Bacillati</taxon>
        <taxon>Bacillota</taxon>
        <taxon>Bacilli</taxon>
        <taxon>Lactobacillales</taxon>
        <taxon>Lactobacillaceae</taxon>
        <taxon>Schleiferilactobacillus</taxon>
    </lineage>
</organism>
<protein>
    <submittedName>
        <fullName evidence="5">LacI</fullName>
    </submittedName>
</protein>
<dbReference type="STRING" id="1231336.L248_1957"/>
<keyword evidence="2" id="KW-0238">DNA-binding</keyword>
<dbReference type="InterPro" id="IPR000843">
    <property type="entry name" value="HTH_LacI"/>
</dbReference>
<dbReference type="SUPFAM" id="SSF47413">
    <property type="entry name" value="lambda repressor-like DNA-binding domains"/>
    <property type="match status" value="1"/>
</dbReference>
<evidence type="ECO:0000256" key="2">
    <source>
        <dbReference type="ARBA" id="ARBA00023125"/>
    </source>
</evidence>
<name>U4TLZ3_9LACO</name>
<keyword evidence="6" id="KW-1185">Reference proteome</keyword>
<accession>U4TLZ3</accession>
<dbReference type="CDD" id="cd01392">
    <property type="entry name" value="HTH_LacI"/>
    <property type="match status" value="1"/>
</dbReference>
<dbReference type="PANTHER" id="PTHR30146">
    <property type="entry name" value="LACI-RELATED TRANSCRIPTIONAL REPRESSOR"/>
    <property type="match status" value="1"/>
</dbReference>
<dbReference type="PROSITE" id="PS50932">
    <property type="entry name" value="HTH_LACI_2"/>
    <property type="match status" value="1"/>
</dbReference>
<dbReference type="Proteomes" id="UP000030647">
    <property type="component" value="Unassembled WGS sequence"/>
</dbReference>
<dbReference type="PANTHER" id="PTHR30146:SF149">
    <property type="entry name" value="HTH-TYPE TRANSCRIPTIONAL REGULATOR EBGR"/>
    <property type="match status" value="1"/>
</dbReference>
<evidence type="ECO:0000313" key="5">
    <source>
        <dbReference type="EMBL" id="ERL65881.1"/>
    </source>
</evidence>
<gene>
    <name evidence="5" type="primary">lacI</name>
    <name evidence="5" type="ORF">L248_1957</name>
</gene>
<dbReference type="EMBL" id="KI271584">
    <property type="protein sequence ID" value="ERL65881.1"/>
    <property type="molecule type" value="Genomic_DNA"/>
</dbReference>
<sequence>MQKGGPGMANIRDVARAAKTSATTTSRFLNGDPSLAITAATQQRILSAVEQLHYVKPARPVRQGTITLGLLVTKSAQDEYDDPYYRDIRRGILDESEQTKAAIGLTIHAGEPVDPLALRGIDGLIVIGGIARPWLHQLQQTTSLIVLVDDYDAPDDVDAIAPDASQAAVMVLDRLAGAGHQRIAFIGGPPTVTHADGTATAGPPVDPRLLAYQRWMHEHHLDRYREAYIGGWDYAAGAALAAQLVQAGKHPTAVVVASDPLAVGVYRGLNKAGLQIPRDIAVVSFDNSAVAGFLTPPLTTVQMGAYPIGRSAVRMLTERVHGDRDYPLHVFFPPRIVARESDAVQAQH</sequence>
<dbReference type="InterPro" id="IPR010982">
    <property type="entry name" value="Lambda_DNA-bd_dom_sf"/>
</dbReference>
<dbReference type="GO" id="GO:0000976">
    <property type="term" value="F:transcription cis-regulatory region binding"/>
    <property type="evidence" value="ECO:0007669"/>
    <property type="project" value="TreeGrafter"/>
</dbReference>
<feature type="domain" description="HTH lacI-type" evidence="4">
    <location>
        <begin position="9"/>
        <end position="63"/>
    </location>
</feature>
<proteinExistence type="predicted"/>
<keyword evidence="3" id="KW-0804">Transcription</keyword>
<evidence type="ECO:0000256" key="3">
    <source>
        <dbReference type="ARBA" id="ARBA00023163"/>
    </source>
</evidence>
<dbReference type="InterPro" id="IPR028082">
    <property type="entry name" value="Peripla_BP_I"/>
</dbReference>
<dbReference type="eggNOG" id="COG1609">
    <property type="taxonomic scope" value="Bacteria"/>
</dbReference>
<dbReference type="SMART" id="SM00354">
    <property type="entry name" value="HTH_LACI"/>
    <property type="match status" value="1"/>
</dbReference>
<dbReference type="Gene3D" id="1.10.260.40">
    <property type="entry name" value="lambda repressor-like DNA-binding domains"/>
    <property type="match status" value="1"/>
</dbReference>
<evidence type="ECO:0000256" key="1">
    <source>
        <dbReference type="ARBA" id="ARBA00023015"/>
    </source>
</evidence>
<dbReference type="InterPro" id="IPR046335">
    <property type="entry name" value="LacI/GalR-like_sensor"/>
</dbReference>
<dbReference type="HOGENOM" id="CLU_037628_1_0_9"/>
<dbReference type="OrthoDB" id="43195at2"/>
<dbReference type="SUPFAM" id="SSF53822">
    <property type="entry name" value="Periplasmic binding protein-like I"/>
    <property type="match status" value="1"/>
</dbReference>
<dbReference type="CDD" id="cd01544">
    <property type="entry name" value="PBP1_GalR"/>
    <property type="match status" value="1"/>
</dbReference>
<dbReference type="AlphaFoldDB" id="U4TLZ3"/>
<keyword evidence="1" id="KW-0805">Transcription regulation</keyword>
<dbReference type="Pfam" id="PF00356">
    <property type="entry name" value="LacI"/>
    <property type="match status" value="1"/>
</dbReference>